<dbReference type="SUPFAM" id="SSF48264">
    <property type="entry name" value="Cytochrome P450"/>
    <property type="match status" value="1"/>
</dbReference>
<evidence type="ECO:0000256" key="7">
    <source>
        <dbReference type="SAM" id="Phobius"/>
    </source>
</evidence>
<keyword evidence="7" id="KW-0812">Transmembrane</keyword>
<gene>
    <name evidence="8" type="ORF">PG996_012132</name>
</gene>
<dbReference type="Proteomes" id="UP001446871">
    <property type="component" value="Unassembled WGS sequence"/>
</dbReference>
<comment type="similarity">
    <text evidence="1">Belongs to the cytochrome P450 family.</text>
</comment>
<dbReference type="InterPro" id="IPR001128">
    <property type="entry name" value="Cyt_P450"/>
</dbReference>
<organism evidence="8 9">
    <name type="scientific">Apiospora saccharicola</name>
    <dbReference type="NCBI Taxonomy" id="335842"/>
    <lineage>
        <taxon>Eukaryota</taxon>
        <taxon>Fungi</taxon>
        <taxon>Dikarya</taxon>
        <taxon>Ascomycota</taxon>
        <taxon>Pezizomycotina</taxon>
        <taxon>Sordariomycetes</taxon>
        <taxon>Xylariomycetidae</taxon>
        <taxon>Amphisphaeriales</taxon>
        <taxon>Apiosporaceae</taxon>
        <taxon>Apiospora</taxon>
    </lineage>
</organism>
<proteinExistence type="inferred from homology"/>
<keyword evidence="4" id="KW-0560">Oxidoreductase</keyword>
<sequence length="573" mass="64049">MATSPLLVNACIGTLIAVIALRAVAFLADTWKKRSLMKRLSKQGKPMPPFNMAMGHLLAAKAAADDLPPEAHSVYILNWLAKKYAPNGAYYVDFTPMAWPMLVVTDPHLATQVIEHPIVGANKPEELYAWFHPITNGQSLFTQNGAAWKHDRDYFLPFFSNQNLDASVPFVVGQMSIFRDKLREKAAGQGSSGSGSDLFVLEPLILSMMNDIIGKLVLNADLGTQHGSHPLATTMLRQLRLKFAVNNPLDNLGNFNPVKVFNLWNNSRMLDNHIKSQIDARLQAWRSEKTHDEQNGFKSLLDVALDSYMGRTSGASPTPRDNVSAAFSQTLCAQMRMFFFAGYDSTASTMAYCCYTAWQHPEVLRKMRAEHDHVFGRNVDSAMEAIGANPAILNSLPYTTAVVKETMRLFPAANGIRHGHRDLVLRDGRGNEFPTEGCSVQMLHYAIQRDPKTWARPLEFLPERFLVEAGHELYPAAKGAWRPFEYGPRLCTGQQLVMKEVKAFLVLLAREFDIRECYGEADGDRDRDRDRKKVDLTHVDFEKAHLVEAGAAHPRANFPCRVSPSGYHASTST</sequence>
<keyword evidence="2" id="KW-0349">Heme</keyword>
<dbReference type="InterPro" id="IPR002401">
    <property type="entry name" value="Cyt_P450_E_grp-I"/>
</dbReference>
<keyword evidence="7" id="KW-1133">Transmembrane helix</keyword>
<dbReference type="InterPro" id="IPR050196">
    <property type="entry name" value="Cytochrome_P450_Monoox"/>
</dbReference>
<evidence type="ECO:0000313" key="8">
    <source>
        <dbReference type="EMBL" id="KAK8052831.1"/>
    </source>
</evidence>
<dbReference type="EMBL" id="JAQQWM010000008">
    <property type="protein sequence ID" value="KAK8052831.1"/>
    <property type="molecule type" value="Genomic_DNA"/>
</dbReference>
<feature type="transmembrane region" description="Helical" evidence="7">
    <location>
        <begin position="6"/>
        <end position="28"/>
    </location>
</feature>
<evidence type="ECO:0000256" key="4">
    <source>
        <dbReference type="ARBA" id="ARBA00023002"/>
    </source>
</evidence>
<dbReference type="InterPro" id="IPR036396">
    <property type="entry name" value="Cyt_P450_sf"/>
</dbReference>
<evidence type="ECO:0000256" key="1">
    <source>
        <dbReference type="ARBA" id="ARBA00010617"/>
    </source>
</evidence>
<accession>A0ABR1U1Q5</accession>
<dbReference type="PANTHER" id="PTHR24291">
    <property type="entry name" value="CYTOCHROME P450 FAMILY 4"/>
    <property type="match status" value="1"/>
</dbReference>
<protein>
    <submittedName>
        <fullName evidence="8">Cytochrome P450</fullName>
    </submittedName>
</protein>
<keyword evidence="6" id="KW-0503">Monooxygenase</keyword>
<evidence type="ECO:0000256" key="2">
    <source>
        <dbReference type="ARBA" id="ARBA00022617"/>
    </source>
</evidence>
<reference evidence="8 9" key="1">
    <citation type="submission" date="2023-01" db="EMBL/GenBank/DDBJ databases">
        <title>Analysis of 21 Apiospora genomes using comparative genomics revels a genus with tremendous synthesis potential of carbohydrate active enzymes and secondary metabolites.</title>
        <authorList>
            <person name="Sorensen T."/>
        </authorList>
    </citation>
    <scope>NUCLEOTIDE SEQUENCE [LARGE SCALE GENOMIC DNA]</scope>
    <source>
        <strain evidence="8 9">CBS 83171</strain>
    </source>
</reference>
<dbReference type="PANTHER" id="PTHR24291:SF50">
    <property type="entry name" value="BIFUNCTIONAL ALBAFLAVENONE MONOOXYGENASE_TERPENE SYNTHASE"/>
    <property type="match status" value="1"/>
</dbReference>
<keyword evidence="5" id="KW-0408">Iron</keyword>
<evidence type="ECO:0000256" key="3">
    <source>
        <dbReference type="ARBA" id="ARBA00022723"/>
    </source>
</evidence>
<name>A0ABR1U1Q5_9PEZI</name>
<dbReference type="Pfam" id="PF00067">
    <property type="entry name" value="p450"/>
    <property type="match status" value="1"/>
</dbReference>
<dbReference type="PRINTS" id="PR00463">
    <property type="entry name" value="EP450I"/>
</dbReference>
<dbReference type="Gene3D" id="1.10.630.10">
    <property type="entry name" value="Cytochrome P450"/>
    <property type="match status" value="1"/>
</dbReference>
<evidence type="ECO:0000313" key="9">
    <source>
        <dbReference type="Proteomes" id="UP001446871"/>
    </source>
</evidence>
<comment type="caution">
    <text evidence="8">The sequence shown here is derived from an EMBL/GenBank/DDBJ whole genome shotgun (WGS) entry which is preliminary data.</text>
</comment>
<keyword evidence="7" id="KW-0472">Membrane</keyword>
<evidence type="ECO:0000256" key="5">
    <source>
        <dbReference type="ARBA" id="ARBA00023004"/>
    </source>
</evidence>
<evidence type="ECO:0000256" key="6">
    <source>
        <dbReference type="ARBA" id="ARBA00023033"/>
    </source>
</evidence>
<dbReference type="PRINTS" id="PR00385">
    <property type="entry name" value="P450"/>
</dbReference>
<keyword evidence="3" id="KW-0479">Metal-binding</keyword>
<keyword evidence="9" id="KW-1185">Reference proteome</keyword>